<keyword evidence="9 14" id="KW-0472">Membrane</keyword>
<evidence type="ECO:0000256" key="9">
    <source>
        <dbReference type="ARBA" id="ARBA00023136"/>
    </source>
</evidence>
<evidence type="ECO:0000313" key="16">
    <source>
        <dbReference type="Proteomes" id="UP000249239"/>
    </source>
</evidence>
<feature type="transmembrane region" description="Helical" evidence="14">
    <location>
        <begin position="160"/>
        <end position="181"/>
    </location>
</feature>
<dbReference type="GO" id="GO:0046677">
    <property type="term" value="P:response to antibiotic"/>
    <property type="evidence" value="ECO:0007669"/>
    <property type="project" value="UniProtKB-UniRule"/>
</dbReference>
<dbReference type="OrthoDB" id="9808289at2"/>
<keyword evidence="14" id="KW-0133">Cell shape</keyword>
<keyword evidence="16" id="KW-1185">Reference proteome</keyword>
<keyword evidence="14" id="KW-0573">Peptidoglycan synthesis</keyword>
<evidence type="ECO:0000256" key="1">
    <source>
        <dbReference type="ARBA" id="ARBA00004651"/>
    </source>
</evidence>
<dbReference type="PANTHER" id="PTHR30622">
    <property type="entry name" value="UNDECAPRENYL-DIPHOSPHATASE"/>
    <property type="match status" value="1"/>
</dbReference>
<evidence type="ECO:0000256" key="12">
    <source>
        <dbReference type="ARBA" id="ARBA00032932"/>
    </source>
</evidence>
<comment type="catalytic activity">
    <reaction evidence="13 14">
        <text>di-trans,octa-cis-undecaprenyl diphosphate + H2O = di-trans,octa-cis-undecaprenyl phosphate + phosphate + H(+)</text>
        <dbReference type="Rhea" id="RHEA:28094"/>
        <dbReference type="ChEBI" id="CHEBI:15377"/>
        <dbReference type="ChEBI" id="CHEBI:15378"/>
        <dbReference type="ChEBI" id="CHEBI:43474"/>
        <dbReference type="ChEBI" id="CHEBI:58405"/>
        <dbReference type="ChEBI" id="CHEBI:60392"/>
        <dbReference type="EC" id="3.6.1.27"/>
    </reaction>
</comment>
<feature type="transmembrane region" description="Helical" evidence="14">
    <location>
        <begin position="193"/>
        <end position="211"/>
    </location>
</feature>
<feature type="transmembrane region" description="Helical" evidence="14">
    <location>
        <begin position="120"/>
        <end position="140"/>
    </location>
</feature>
<feature type="transmembrane region" description="Helical" evidence="14">
    <location>
        <begin position="90"/>
        <end position="108"/>
    </location>
</feature>
<dbReference type="EMBL" id="QKZK01000004">
    <property type="protein sequence ID" value="PZX19500.1"/>
    <property type="molecule type" value="Genomic_DNA"/>
</dbReference>
<keyword evidence="8 14" id="KW-1133">Transmembrane helix</keyword>
<keyword evidence="6 14" id="KW-0812">Transmembrane</keyword>
<evidence type="ECO:0000256" key="2">
    <source>
        <dbReference type="ARBA" id="ARBA00010621"/>
    </source>
</evidence>
<dbReference type="InterPro" id="IPR003824">
    <property type="entry name" value="UppP"/>
</dbReference>
<comment type="function">
    <text evidence="14">Catalyzes the dephosphorylation of undecaprenyl diphosphate (UPP). Confers resistance to bacitracin.</text>
</comment>
<protein>
    <recommendedName>
        <fullName evidence="4 14">Undecaprenyl-diphosphatase</fullName>
        <ecNumber evidence="3 14">3.6.1.27</ecNumber>
    </recommendedName>
    <alternativeName>
        <fullName evidence="12 14">Bacitracin resistance protein</fullName>
    </alternativeName>
    <alternativeName>
        <fullName evidence="11 14">Undecaprenyl pyrophosphate phosphatase</fullName>
    </alternativeName>
</protein>
<evidence type="ECO:0000256" key="3">
    <source>
        <dbReference type="ARBA" id="ARBA00012374"/>
    </source>
</evidence>
<accession>A0A2W7NI17</accession>
<dbReference type="GO" id="GO:0005886">
    <property type="term" value="C:plasma membrane"/>
    <property type="evidence" value="ECO:0007669"/>
    <property type="project" value="UniProtKB-SubCell"/>
</dbReference>
<evidence type="ECO:0000256" key="11">
    <source>
        <dbReference type="ARBA" id="ARBA00032707"/>
    </source>
</evidence>
<dbReference type="GO" id="GO:0009252">
    <property type="term" value="P:peptidoglycan biosynthetic process"/>
    <property type="evidence" value="ECO:0007669"/>
    <property type="project" value="UniProtKB-KW"/>
</dbReference>
<evidence type="ECO:0000256" key="6">
    <source>
        <dbReference type="ARBA" id="ARBA00022692"/>
    </source>
</evidence>
<sequence>MNTLEAIVIAIVEGLTEFLPVSSTGHMIIAQKLLGVQSTDFVRLFTVGIQLGAILSVVMLYWRKFLAPLSQNAASQDAPSLVRMEVKFRFYLKLLLAFVPAAFFGLVFKSVIDTMLESVLVVAISLVAGGVVLLFVDKWFNNQPDSDEEPTYPKAFKIGLFQVIAMIPGVSRSAATIIGGLTQKMSRKAAAEFSFFLAVPTMAAATGYELLQTWQLIQPGDWPIFILGNVVAFVVALLAIKGFISYLTRHGFKVFGYYRIAVGVIILLLLAFGVDLNMVG</sequence>
<evidence type="ECO:0000256" key="13">
    <source>
        <dbReference type="ARBA" id="ARBA00047594"/>
    </source>
</evidence>
<evidence type="ECO:0000256" key="5">
    <source>
        <dbReference type="ARBA" id="ARBA00022475"/>
    </source>
</evidence>
<dbReference type="NCBIfam" id="NF001390">
    <property type="entry name" value="PRK00281.1-4"/>
    <property type="match status" value="1"/>
</dbReference>
<evidence type="ECO:0000256" key="4">
    <source>
        <dbReference type="ARBA" id="ARBA00021581"/>
    </source>
</evidence>
<gene>
    <name evidence="14" type="primary">uppP</name>
    <name evidence="15" type="ORF">LX69_00768</name>
</gene>
<keyword evidence="5 14" id="KW-1003">Cell membrane</keyword>
<dbReference type="HAMAP" id="MF_01006">
    <property type="entry name" value="Undec_diphosphatase"/>
    <property type="match status" value="1"/>
</dbReference>
<comment type="subcellular location">
    <subcellularLocation>
        <location evidence="1 14">Cell membrane</location>
        <topology evidence="1 14">Multi-pass membrane protein</topology>
    </subcellularLocation>
</comment>
<dbReference type="PANTHER" id="PTHR30622:SF3">
    <property type="entry name" value="UNDECAPRENYL-DIPHOSPHATASE"/>
    <property type="match status" value="1"/>
</dbReference>
<proteinExistence type="inferred from homology"/>
<feature type="transmembrane region" description="Helical" evidence="14">
    <location>
        <begin position="41"/>
        <end position="62"/>
    </location>
</feature>
<dbReference type="NCBIfam" id="NF001389">
    <property type="entry name" value="PRK00281.1-2"/>
    <property type="match status" value="1"/>
</dbReference>
<keyword evidence="7 14" id="KW-0378">Hydrolase</keyword>
<organism evidence="15 16">
    <name type="scientific">Breznakibacter xylanolyticus</name>
    <dbReference type="NCBI Taxonomy" id="990"/>
    <lineage>
        <taxon>Bacteria</taxon>
        <taxon>Pseudomonadati</taxon>
        <taxon>Bacteroidota</taxon>
        <taxon>Bacteroidia</taxon>
        <taxon>Marinilabiliales</taxon>
        <taxon>Marinilabiliaceae</taxon>
        <taxon>Breznakibacter</taxon>
    </lineage>
</organism>
<name>A0A2W7NI17_9BACT</name>
<evidence type="ECO:0000256" key="8">
    <source>
        <dbReference type="ARBA" id="ARBA00022989"/>
    </source>
</evidence>
<comment type="caution">
    <text evidence="15">The sequence shown here is derived from an EMBL/GenBank/DDBJ whole genome shotgun (WGS) entry which is preliminary data.</text>
</comment>
<dbReference type="Proteomes" id="UP000249239">
    <property type="component" value="Unassembled WGS sequence"/>
</dbReference>
<feature type="transmembrane region" description="Helical" evidence="14">
    <location>
        <begin position="223"/>
        <end position="244"/>
    </location>
</feature>
<reference evidence="15 16" key="1">
    <citation type="submission" date="2018-06" db="EMBL/GenBank/DDBJ databases">
        <title>Genomic Encyclopedia of Archaeal and Bacterial Type Strains, Phase II (KMG-II): from individual species to whole genera.</title>
        <authorList>
            <person name="Goeker M."/>
        </authorList>
    </citation>
    <scope>NUCLEOTIDE SEQUENCE [LARGE SCALE GENOMIC DNA]</scope>
    <source>
        <strain evidence="15 16">DSM 6779</strain>
    </source>
</reference>
<evidence type="ECO:0000313" key="15">
    <source>
        <dbReference type="EMBL" id="PZX19500.1"/>
    </source>
</evidence>
<dbReference type="Pfam" id="PF02673">
    <property type="entry name" value="BacA"/>
    <property type="match status" value="1"/>
</dbReference>
<dbReference type="EC" id="3.6.1.27" evidence="3 14"/>
<dbReference type="AlphaFoldDB" id="A0A2W7NI17"/>
<feature type="transmembrane region" description="Helical" evidence="14">
    <location>
        <begin position="256"/>
        <end position="274"/>
    </location>
</feature>
<dbReference type="GO" id="GO:0071555">
    <property type="term" value="P:cell wall organization"/>
    <property type="evidence" value="ECO:0007669"/>
    <property type="project" value="UniProtKB-KW"/>
</dbReference>
<evidence type="ECO:0000256" key="10">
    <source>
        <dbReference type="ARBA" id="ARBA00023251"/>
    </source>
</evidence>
<dbReference type="RefSeq" id="WP_111444482.1">
    <property type="nucleotide sequence ID" value="NZ_QKZK01000004.1"/>
</dbReference>
<dbReference type="GO" id="GO:0050380">
    <property type="term" value="F:undecaprenyl-diphosphatase activity"/>
    <property type="evidence" value="ECO:0007669"/>
    <property type="project" value="UniProtKB-UniRule"/>
</dbReference>
<dbReference type="GO" id="GO:0008360">
    <property type="term" value="P:regulation of cell shape"/>
    <property type="evidence" value="ECO:0007669"/>
    <property type="project" value="UniProtKB-KW"/>
</dbReference>
<evidence type="ECO:0000256" key="14">
    <source>
        <dbReference type="HAMAP-Rule" id="MF_01006"/>
    </source>
</evidence>
<dbReference type="NCBIfam" id="TIGR00753">
    <property type="entry name" value="undec_PP_bacA"/>
    <property type="match status" value="1"/>
</dbReference>
<keyword evidence="14" id="KW-0961">Cell wall biogenesis/degradation</keyword>
<comment type="similarity">
    <text evidence="2 14">Belongs to the UppP family.</text>
</comment>
<evidence type="ECO:0000256" key="7">
    <source>
        <dbReference type="ARBA" id="ARBA00022801"/>
    </source>
</evidence>
<comment type="miscellaneous">
    <text evidence="14">Bacitracin is thought to be involved in the inhibition of peptidoglycan synthesis by sequestering undecaprenyl diphosphate, thereby reducing the pool of lipid carrier available.</text>
</comment>
<keyword evidence="10 14" id="KW-0046">Antibiotic resistance</keyword>